<comment type="caution">
    <text evidence="2">The sequence shown here is derived from an EMBL/GenBank/DDBJ whole genome shotgun (WGS) entry which is preliminary data.</text>
</comment>
<evidence type="ECO:0000313" key="3">
    <source>
        <dbReference type="Proteomes" id="UP000092993"/>
    </source>
</evidence>
<proteinExistence type="predicted"/>
<evidence type="ECO:0000256" key="1">
    <source>
        <dbReference type="SAM" id="MobiDB-lite"/>
    </source>
</evidence>
<feature type="compositionally biased region" description="Low complexity" evidence="1">
    <location>
        <begin position="13"/>
        <end position="42"/>
    </location>
</feature>
<feature type="compositionally biased region" description="Low complexity" evidence="1">
    <location>
        <begin position="148"/>
        <end position="165"/>
    </location>
</feature>
<organism evidence="2 3">
    <name type="scientific">Grifola frondosa</name>
    <name type="common">Maitake</name>
    <name type="synonym">Polyporus frondosus</name>
    <dbReference type="NCBI Taxonomy" id="5627"/>
    <lineage>
        <taxon>Eukaryota</taxon>
        <taxon>Fungi</taxon>
        <taxon>Dikarya</taxon>
        <taxon>Basidiomycota</taxon>
        <taxon>Agaricomycotina</taxon>
        <taxon>Agaricomycetes</taxon>
        <taxon>Polyporales</taxon>
        <taxon>Grifolaceae</taxon>
        <taxon>Grifola</taxon>
    </lineage>
</organism>
<gene>
    <name evidence="2" type="ORF">A0H81_00007</name>
</gene>
<dbReference type="Proteomes" id="UP000092993">
    <property type="component" value="Unassembled WGS sequence"/>
</dbReference>
<feature type="region of interest" description="Disordered" evidence="1">
    <location>
        <begin position="1"/>
        <end position="176"/>
    </location>
</feature>
<protein>
    <submittedName>
        <fullName evidence="2">Uncharacterized protein</fullName>
    </submittedName>
</protein>
<reference evidence="2 3" key="1">
    <citation type="submission" date="2016-03" db="EMBL/GenBank/DDBJ databases">
        <title>Whole genome sequencing of Grifola frondosa 9006-11.</title>
        <authorList>
            <person name="Min B."/>
            <person name="Park H."/>
            <person name="Kim J.-G."/>
            <person name="Cho H."/>
            <person name="Oh Y.-L."/>
            <person name="Kong W.-S."/>
            <person name="Choi I.-G."/>
        </authorList>
    </citation>
    <scope>NUCLEOTIDE SEQUENCE [LARGE SCALE GENOMIC DNA]</scope>
    <source>
        <strain evidence="2 3">9006-11</strain>
    </source>
</reference>
<feature type="compositionally biased region" description="Basic and acidic residues" evidence="1">
    <location>
        <begin position="55"/>
        <end position="64"/>
    </location>
</feature>
<feature type="compositionally biased region" description="Low complexity" evidence="1">
    <location>
        <begin position="109"/>
        <end position="120"/>
    </location>
</feature>
<sequence>MSRRLPPTAHHFGSPQASPTAASTTSLLSPTLTSPGFPPTSGAATAVGQNLESEPASHDTEAAVHSDGYSSTGEEQHVGQNPLVEDDEGTQSRVSPRVTLLVDTHAAVSEPTPSTSTSSSLHMSAITEKRMIFSTLPTPEQILPPYTPMSSSSQASSSGSTPAGQQRLPRRALSGP</sequence>
<accession>A0A1C7MP40</accession>
<dbReference type="EMBL" id="LUGG01000001">
    <property type="protein sequence ID" value="OBZ78651.1"/>
    <property type="molecule type" value="Genomic_DNA"/>
</dbReference>
<evidence type="ECO:0000313" key="2">
    <source>
        <dbReference type="EMBL" id="OBZ78651.1"/>
    </source>
</evidence>
<name>A0A1C7MP40_GRIFR</name>
<keyword evidence="3" id="KW-1185">Reference proteome</keyword>
<dbReference type="AlphaFoldDB" id="A0A1C7MP40"/>